<dbReference type="Proteomes" id="UP000515163">
    <property type="component" value="Unplaced"/>
</dbReference>
<dbReference type="InParanoid" id="A0A6P8J5W2"/>
<evidence type="ECO:0000313" key="3">
    <source>
        <dbReference type="RefSeq" id="XP_031573288.1"/>
    </source>
</evidence>
<gene>
    <name evidence="3" type="primary">LOC116307263</name>
</gene>
<proteinExistence type="predicted"/>
<sequence>MLEGTKDRIERIRFLRRIDANEAFRQDLHAANARLLKQNLSMSEKIIKLQEQIQATQKKTEDQNTRYYYMKKRLQHEEREKLAFVRKNVELKDTIKDFQHQLQEELIKNAKLDARVNQALELLEKDRQSSLRKSLRSIRQWLRGILHC</sequence>
<dbReference type="AlphaFoldDB" id="A0A6P8J5W2"/>
<feature type="coiled-coil region" evidence="1">
    <location>
        <begin position="32"/>
        <end position="115"/>
    </location>
</feature>
<protein>
    <submittedName>
        <fullName evidence="3">Uncharacterized protein LOC116307263</fullName>
    </submittedName>
</protein>
<name>A0A6P8J5W2_ACTTE</name>
<dbReference type="KEGG" id="aten:116307263"/>
<organism evidence="2 3">
    <name type="scientific">Actinia tenebrosa</name>
    <name type="common">Australian red waratah sea anemone</name>
    <dbReference type="NCBI Taxonomy" id="6105"/>
    <lineage>
        <taxon>Eukaryota</taxon>
        <taxon>Metazoa</taxon>
        <taxon>Cnidaria</taxon>
        <taxon>Anthozoa</taxon>
        <taxon>Hexacorallia</taxon>
        <taxon>Actiniaria</taxon>
        <taxon>Actiniidae</taxon>
        <taxon>Actinia</taxon>
    </lineage>
</organism>
<evidence type="ECO:0000313" key="2">
    <source>
        <dbReference type="Proteomes" id="UP000515163"/>
    </source>
</evidence>
<keyword evidence="1" id="KW-0175">Coiled coil</keyword>
<accession>A0A6P8J5W2</accession>
<dbReference type="OrthoDB" id="10321504at2759"/>
<dbReference type="GeneID" id="116307263"/>
<keyword evidence="2" id="KW-1185">Reference proteome</keyword>
<reference evidence="3" key="1">
    <citation type="submission" date="2025-08" db="UniProtKB">
        <authorList>
            <consortium name="RefSeq"/>
        </authorList>
    </citation>
    <scope>IDENTIFICATION</scope>
    <source>
        <tissue evidence="3">Tentacle</tissue>
    </source>
</reference>
<dbReference type="RefSeq" id="XP_031573288.1">
    <property type="nucleotide sequence ID" value="XM_031717428.1"/>
</dbReference>
<evidence type="ECO:0000256" key="1">
    <source>
        <dbReference type="SAM" id="Coils"/>
    </source>
</evidence>